<sequence>MGNTPITAVALLELDTNWHYAQSDGRQHYLLKAKHGRRVIGRAHGWFAPNASFVLEKIELDQRHRSKGFGTSMIACLRAQARDQRCTRFVFAGVMRNNAGAIRLYESMDAVVNILSDERCEYILSPP</sequence>
<keyword evidence="3" id="KW-1185">Reference proteome</keyword>
<dbReference type="PROSITE" id="PS51186">
    <property type="entry name" value="GNAT"/>
    <property type="match status" value="1"/>
</dbReference>
<gene>
    <name evidence="2" type="ORF">H8L67_00145</name>
</gene>
<feature type="domain" description="N-acetyltransferase" evidence="1">
    <location>
        <begin position="1"/>
        <end position="127"/>
    </location>
</feature>
<evidence type="ECO:0000313" key="2">
    <source>
        <dbReference type="EMBL" id="QYR52975.1"/>
    </source>
</evidence>
<name>A0ABX8WMW9_9GAMM</name>
<proteinExistence type="predicted"/>
<reference evidence="2 3" key="1">
    <citation type="submission" date="2021-08" db="EMBL/GenBank/DDBJ databases">
        <title>Lysobacter sp. strain CJ11 Genome sequencing and assembly.</title>
        <authorList>
            <person name="Kim I."/>
        </authorList>
    </citation>
    <scope>NUCLEOTIDE SEQUENCE [LARGE SCALE GENOMIC DNA]</scope>
    <source>
        <strain evidence="2 3">CJ11</strain>
    </source>
</reference>
<dbReference type="RefSeq" id="WP_220379794.1">
    <property type="nucleotide sequence ID" value="NZ_CP080544.1"/>
</dbReference>
<evidence type="ECO:0000259" key="1">
    <source>
        <dbReference type="PROSITE" id="PS51186"/>
    </source>
</evidence>
<dbReference type="SUPFAM" id="SSF55729">
    <property type="entry name" value="Acyl-CoA N-acyltransferases (Nat)"/>
    <property type="match status" value="1"/>
</dbReference>
<accession>A0ABX8WMW9</accession>
<dbReference type="InterPro" id="IPR000182">
    <property type="entry name" value="GNAT_dom"/>
</dbReference>
<dbReference type="Proteomes" id="UP000824755">
    <property type="component" value="Chromosome"/>
</dbReference>
<evidence type="ECO:0000313" key="3">
    <source>
        <dbReference type="Proteomes" id="UP000824755"/>
    </source>
</evidence>
<dbReference type="Pfam" id="PF00583">
    <property type="entry name" value="Acetyltransf_1"/>
    <property type="match status" value="1"/>
</dbReference>
<protein>
    <submittedName>
        <fullName evidence="2">GNAT family N-acetyltransferase</fullName>
    </submittedName>
</protein>
<organism evidence="2 3">
    <name type="scientific">Lysobacter soyae</name>
    <dbReference type="NCBI Taxonomy" id="2764185"/>
    <lineage>
        <taxon>Bacteria</taxon>
        <taxon>Pseudomonadati</taxon>
        <taxon>Pseudomonadota</taxon>
        <taxon>Gammaproteobacteria</taxon>
        <taxon>Lysobacterales</taxon>
        <taxon>Lysobacteraceae</taxon>
        <taxon>Lysobacter</taxon>
    </lineage>
</organism>
<dbReference type="Gene3D" id="3.40.630.30">
    <property type="match status" value="1"/>
</dbReference>
<dbReference type="EMBL" id="CP080544">
    <property type="protein sequence ID" value="QYR52975.1"/>
    <property type="molecule type" value="Genomic_DNA"/>
</dbReference>
<dbReference type="InterPro" id="IPR016181">
    <property type="entry name" value="Acyl_CoA_acyltransferase"/>
</dbReference>